<reference evidence="7 8" key="1">
    <citation type="journal article" date="2011" name="Int. J. Syst. Evol. Microbiol.">
        <title>Description of Undibacterium oligocarboniphilum sp. nov., isolated from purified water, and Undibacterium pigrum strain CCUG 49012 as the type strain of Undibacterium parvum sp. nov., and emended descriptions of the genus Undibacterium and the species Undibacterium pigrum.</title>
        <authorList>
            <person name="Eder W."/>
            <person name="Wanner G."/>
            <person name="Ludwig W."/>
            <person name="Busse H.J."/>
            <person name="Ziemke-Kageler F."/>
            <person name="Lang E."/>
        </authorList>
    </citation>
    <scope>NUCLEOTIDE SEQUENCE [LARGE SCALE GENOMIC DNA]</scope>
    <source>
        <strain evidence="7 8">DSM 23061</strain>
    </source>
</reference>
<evidence type="ECO:0000256" key="3">
    <source>
        <dbReference type="ARBA" id="ARBA00011838"/>
    </source>
</evidence>
<dbReference type="GO" id="GO:0006412">
    <property type="term" value="P:translation"/>
    <property type="evidence" value="ECO:0007669"/>
    <property type="project" value="UniProtKB-UniRule"/>
</dbReference>
<dbReference type="EMBL" id="CP034464">
    <property type="protein sequence ID" value="AZP13400.1"/>
    <property type="molecule type" value="Genomic_DNA"/>
</dbReference>
<comment type="similarity">
    <text evidence="1 6">Belongs to the bacterial ribosomal protein bL31 family. Type B subfamily.</text>
</comment>
<organism evidence="7 8">
    <name type="scientific">Undibacterium parvum</name>
    <dbReference type="NCBI Taxonomy" id="401471"/>
    <lineage>
        <taxon>Bacteria</taxon>
        <taxon>Pseudomonadati</taxon>
        <taxon>Pseudomonadota</taxon>
        <taxon>Betaproteobacteria</taxon>
        <taxon>Burkholderiales</taxon>
        <taxon>Oxalobacteraceae</taxon>
        <taxon>Undibacterium</taxon>
    </lineage>
</organism>
<evidence type="ECO:0000256" key="2">
    <source>
        <dbReference type="ARBA" id="ARBA00009296"/>
    </source>
</evidence>
<proteinExistence type="inferred from homology"/>
<dbReference type="Gene3D" id="4.10.830.30">
    <property type="entry name" value="Ribosomal protein L31"/>
    <property type="match status" value="1"/>
</dbReference>
<dbReference type="KEGG" id="upv:EJN92_16220"/>
<name>A0A3Q9BSJ7_9BURK</name>
<comment type="similarity">
    <text evidence="2">Belongs to the bacterial ribosomal protein bL31 family. Type A subfamily.</text>
</comment>
<keyword evidence="8" id="KW-1185">Reference proteome</keyword>
<dbReference type="InterPro" id="IPR042105">
    <property type="entry name" value="Ribosomal_bL31_sf"/>
</dbReference>
<protein>
    <recommendedName>
        <fullName evidence="6">Large ribosomal subunit protein bL31B</fullName>
    </recommendedName>
</protein>
<keyword evidence="5 6" id="KW-0687">Ribonucleoprotein</keyword>
<dbReference type="GO" id="GO:0003735">
    <property type="term" value="F:structural constituent of ribosome"/>
    <property type="evidence" value="ECO:0007669"/>
    <property type="project" value="InterPro"/>
</dbReference>
<dbReference type="PANTHER" id="PTHR33280">
    <property type="entry name" value="50S RIBOSOMAL PROTEIN L31, CHLOROPLASTIC"/>
    <property type="match status" value="1"/>
</dbReference>
<evidence type="ECO:0000256" key="1">
    <source>
        <dbReference type="ARBA" id="ARBA00008196"/>
    </source>
</evidence>
<evidence type="ECO:0000313" key="7">
    <source>
        <dbReference type="EMBL" id="AZP13400.1"/>
    </source>
</evidence>
<dbReference type="NCBIfam" id="TIGR00105">
    <property type="entry name" value="L31"/>
    <property type="match status" value="1"/>
</dbReference>
<dbReference type="PROSITE" id="PS01143">
    <property type="entry name" value="RIBOSOMAL_L31"/>
    <property type="match status" value="1"/>
</dbReference>
<accession>A0A3Q9BSJ7</accession>
<comment type="subunit">
    <text evidence="3 6">Part of the 50S ribosomal subunit.</text>
</comment>
<dbReference type="Pfam" id="PF01197">
    <property type="entry name" value="Ribosomal_L31"/>
    <property type="match status" value="1"/>
</dbReference>
<evidence type="ECO:0000256" key="5">
    <source>
        <dbReference type="ARBA" id="ARBA00023274"/>
    </source>
</evidence>
<evidence type="ECO:0000313" key="8">
    <source>
        <dbReference type="Proteomes" id="UP000275663"/>
    </source>
</evidence>
<dbReference type="PRINTS" id="PR01249">
    <property type="entry name" value="RIBOSOMALL31"/>
</dbReference>
<evidence type="ECO:0000256" key="6">
    <source>
        <dbReference type="HAMAP-Rule" id="MF_00502"/>
    </source>
</evidence>
<dbReference type="OrthoDB" id="9803251at2"/>
<sequence length="88" mass="10153">MKDGIHPNYREVLFHDVSNDFKFVTRSTINTRDKMEFEGKEYPLVKIEVSAESHPFYTGKHKIVDTAGRVDKFRKKFGTVGSKTSVVE</sequence>
<dbReference type="RefSeq" id="WP_126128773.1">
    <property type="nucleotide sequence ID" value="NZ_CP034464.1"/>
</dbReference>
<dbReference type="InterPro" id="IPR034704">
    <property type="entry name" value="Ribosomal_bL28/bL31-like_sf"/>
</dbReference>
<evidence type="ECO:0000256" key="4">
    <source>
        <dbReference type="ARBA" id="ARBA00022980"/>
    </source>
</evidence>
<dbReference type="PANTHER" id="PTHR33280:SF6">
    <property type="entry name" value="LARGE RIBOSOMAL SUBUNIT PROTEIN BL31A"/>
    <property type="match status" value="1"/>
</dbReference>
<dbReference type="InterPro" id="IPR002150">
    <property type="entry name" value="Ribosomal_bL31"/>
</dbReference>
<keyword evidence="4 6" id="KW-0689">Ribosomal protein</keyword>
<gene>
    <name evidence="6" type="primary">rpmE2</name>
    <name evidence="7" type="ORF">EJN92_16220</name>
</gene>
<dbReference type="GO" id="GO:1990904">
    <property type="term" value="C:ribonucleoprotein complex"/>
    <property type="evidence" value="ECO:0007669"/>
    <property type="project" value="UniProtKB-KW"/>
</dbReference>
<dbReference type="HAMAP" id="MF_00502">
    <property type="entry name" value="Ribosomal_bL31_2"/>
    <property type="match status" value="1"/>
</dbReference>
<dbReference type="NCBIfam" id="NF002462">
    <property type="entry name" value="PRK01678.1"/>
    <property type="match status" value="1"/>
</dbReference>
<dbReference type="GO" id="GO:0005840">
    <property type="term" value="C:ribosome"/>
    <property type="evidence" value="ECO:0007669"/>
    <property type="project" value="UniProtKB-KW"/>
</dbReference>
<dbReference type="InterPro" id="IPR027493">
    <property type="entry name" value="Ribosomal_bL31_B"/>
</dbReference>
<dbReference type="AlphaFoldDB" id="A0A3Q9BSJ7"/>
<dbReference type="SUPFAM" id="SSF143800">
    <property type="entry name" value="L28p-like"/>
    <property type="match status" value="1"/>
</dbReference>
<dbReference type="Proteomes" id="UP000275663">
    <property type="component" value="Chromosome"/>
</dbReference>